<dbReference type="OrthoDB" id="4950620at2"/>
<evidence type="ECO:0000256" key="1">
    <source>
        <dbReference type="SAM" id="MobiDB-lite"/>
    </source>
</evidence>
<feature type="region of interest" description="Disordered" evidence="1">
    <location>
        <begin position="58"/>
        <end position="79"/>
    </location>
</feature>
<gene>
    <name evidence="2" type="ORF">RM50_04330</name>
</gene>
<dbReference type="RefSeq" id="WP_043450387.1">
    <property type="nucleotide sequence ID" value="NZ_JWTB01000008.1"/>
</dbReference>
<organism evidence="2 3">
    <name type="scientific">Pseudarthrobacter phenanthrenivorans</name>
    <name type="common">Arthrobacter phenanthrenivorans</name>
    <dbReference type="NCBI Taxonomy" id="361575"/>
    <lineage>
        <taxon>Bacteria</taxon>
        <taxon>Bacillati</taxon>
        <taxon>Actinomycetota</taxon>
        <taxon>Actinomycetes</taxon>
        <taxon>Micrococcales</taxon>
        <taxon>Micrococcaceae</taxon>
        <taxon>Pseudarthrobacter</taxon>
    </lineage>
</organism>
<sequence length="79" mass="8672">MAKPAAKAARGRPSKGLRGFIGFRVQEKTADEVAFIAASKGITVTDYVSDALAKQLARDKKRPEFRQQQQNELPIQLAS</sequence>
<accession>A0A0B4EPR0</accession>
<evidence type="ECO:0000313" key="3">
    <source>
        <dbReference type="Proteomes" id="UP000031196"/>
    </source>
</evidence>
<proteinExistence type="predicted"/>
<protein>
    <submittedName>
        <fullName evidence="2">Uncharacterized protein</fullName>
    </submittedName>
</protein>
<name>A0A0B4EPR0_PSEPS</name>
<evidence type="ECO:0000313" key="2">
    <source>
        <dbReference type="EMBL" id="KIC68693.1"/>
    </source>
</evidence>
<reference evidence="2 3" key="1">
    <citation type="submission" date="2014-12" db="EMBL/GenBank/DDBJ databases">
        <title>Genome sequencing of Arthrobacter phenanthrenivorans SWC37.</title>
        <authorList>
            <person name="Tan P.W."/>
            <person name="Chan K.-G."/>
        </authorList>
    </citation>
    <scope>NUCLEOTIDE SEQUENCE [LARGE SCALE GENOMIC DNA]</scope>
    <source>
        <strain evidence="2 3">SWC37</strain>
    </source>
</reference>
<dbReference type="Proteomes" id="UP000031196">
    <property type="component" value="Unassembled WGS sequence"/>
</dbReference>
<dbReference type="AlphaFoldDB" id="A0A0B4EPR0"/>
<dbReference type="EMBL" id="JWTB01000008">
    <property type="protein sequence ID" value="KIC68693.1"/>
    <property type="molecule type" value="Genomic_DNA"/>
</dbReference>
<feature type="compositionally biased region" description="Polar residues" evidence="1">
    <location>
        <begin position="66"/>
        <end position="79"/>
    </location>
</feature>
<comment type="caution">
    <text evidence="2">The sequence shown here is derived from an EMBL/GenBank/DDBJ whole genome shotgun (WGS) entry which is preliminary data.</text>
</comment>